<accession>A0A1A9WZN9</accession>
<protein>
    <submittedName>
        <fullName evidence="2">Uncharacterized protein</fullName>
    </submittedName>
</protein>
<dbReference type="STRING" id="37001.A0A1A9WZN9"/>
<evidence type="ECO:0000313" key="3">
    <source>
        <dbReference type="Proteomes" id="UP000091820"/>
    </source>
</evidence>
<organism evidence="2 3">
    <name type="scientific">Glossina brevipalpis</name>
    <dbReference type="NCBI Taxonomy" id="37001"/>
    <lineage>
        <taxon>Eukaryota</taxon>
        <taxon>Metazoa</taxon>
        <taxon>Ecdysozoa</taxon>
        <taxon>Arthropoda</taxon>
        <taxon>Hexapoda</taxon>
        <taxon>Insecta</taxon>
        <taxon>Pterygota</taxon>
        <taxon>Neoptera</taxon>
        <taxon>Endopterygota</taxon>
        <taxon>Diptera</taxon>
        <taxon>Brachycera</taxon>
        <taxon>Muscomorpha</taxon>
        <taxon>Hippoboscoidea</taxon>
        <taxon>Glossinidae</taxon>
        <taxon>Glossina</taxon>
    </lineage>
</organism>
<dbReference type="EnsemblMetazoa" id="GBRI038741-RA">
    <property type="protein sequence ID" value="GBRI038741-PA"/>
    <property type="gene ID" value="GBRI038741"/>
</dbReference>
<evidence type="ECO:0000256" key="1">
    <source>
        <dbReference type="SAM" id="MobiDB-lite"/>
    </source>
</evidence>
<dbReference type="VEuPathDB" id="VectorBase:GBRI038741"/>
<keyword evidence="3" id="KW-1185">Reference proteome</keyword>
<reference evidence="3" key="1">
    <citation type="submission" date="2014-03" db="EMBL/GenBank/DDBJ databases">
        <authorList>
            <person name="Aksoy S."/>
            <person name="Warren W."/>
            <person name="Wilson R.K."/>
        </authorList>
    </citation>
    <scope>NUCLEOTIDE SEQUENCE [LARGE SCALE GENOMIC DNA]</scope>
    <source>
        <strain evidence="3">IAEA</strain>
    </source>
</reference>
<dbReference type="Proteomes" id="UP000091820">
    <property type="component" value="Unassembled WGS sequence"/>
</dbReference>
<proteinExistence type="predicted"/>
<name>A0A1A9WZN9_9MUSC</name>
<feature type="compositionally biased region" description="Basic and acidic residues" evidence="1">
    <location>
        <begin position="99"/>
        <end position="121"/>
    </location>
</feature>
<reference evidence="2" key="2">
    <citation type="submission" date="2020-05" db="UniProtKB">
        <authorList>
            <consortium name="EnsemblMetazoa"/>
        </authorList>
    </citation>
    <scope>IDENTIFICATION</scope>
    <source>
        <strain evidence="2">IAEA</strain>
    </source>
</reference>
<feature type="region of interest" description="Disordered" evidence="1">
    <location>
        <begin position="94"/>
        <end position="121"/>
    </location>
</feature>
<evidence type="ECO:0000313" key="2">
    <source>
        <dbReference type="EnsemblMetazoa" id="GBRI038741-PA"/>
    </source>
</evidence>
<sequence length="858" mass="95905">MNDCGQVTNFQHICSYIRLQEESSSSHETTTTLSPPFSLYPPTSEISPLASSIHREKLTSVAAAFAPQTPALFSLPSVVTTFTNFDFQRIEQSNYSGDDSEKTGNQHEHEQQTEIKNAKHINKSLESKQRKLSEKFNPKKAKAAANGFHGQQDEDFNKRLTTGIEHLTTPLSLKKNVEKESTPETLKLTETDVLAKAKESAKKFYTNNSNTVTPKTIQILYETNEAKTEENPMTVNDRYSIKLTEIITDAYKIPSTETLGGSLKSFASETSAERKAIEAFEPLIQDTNEKLLKERTVYTQKHELQVKQPKKDDMIPTKATTGITATDDNWQQNLLLNELVEMREETNKDQHYINWSPYLLHPATAVNDFTGKLLAEQDGVITEIEQKFRLNEFVADTANAKDISNANATATEVILKEVTSPAKNVKETFTATKPLQIPHQTFTVNREVPFTTTTITQPYQYNKGYGKGQFIEKRVKKSFDFPLHRAASDATHIQHFDFANTKFSNGDTIVINHTGNTNELNIPQHNNDGIYHEHNSVASRGVGVSEEVELAKRPQPEFSTTKFYNSKELYNEMLQHKIQLNLNANNNKEIYKTTEKPNLEQFIKSSLSLNSFAVLHSPKLGKIDSPLQKQSQSDDLNNPWSFKKVSLNTLQPTARKEIVPSSYPVLLTTVKPQKTLQKSKLIIKSLTAFKAGVNNTNYQAPLESHETPAPAPNVHTIQKSINAATSAPTTEASKFVSKLKTLNLKSLKSLNDGDTTAFSITAKPSAVITTSNGTVSINSKPHIETKTAVTNPTKSTSKPIARPRILSPLQEKINSLECNIQILPQNSHLWRGNETHELLLPIMFALYSMSLHSPAAQP</sequence>
<dbReference type="AlphaFoldDB" id="A0A1A9WZN9"/>